<dbReference type="GO" id="GO:0016874">
    <property type="term" value="F:ligase activity"/>
    <property type="evidence" value="ECO:0007669"/>
    <property type="project" value="UniProtKB-KW"/>
</dbReference>
<dbReference type="PANTHER" id="PTHR45969">
    <property type="entry name" value="RING ZINC FINGER PROTEIN-RELATED"/>
    <property type="match status" value="1"/>
</dbReference>
<dbReference type="SMART" id="SM00744">
    <property type="entry name" value="RINGv"/>
    <property type="match status" value="1"/>
</dbReference>
<dbReference type="EMBL" id="CACTIH010003999">
    <property type="protein sequence ID" value="CAA2988505.1"/>
    <property type="molecule type" value="Genomic_DNA"/>
</dbReference>
<dbReference type="GO" id="GO:0016567">
    <property type="term" value="P:protein ubiquitination"/>
    <property type="evidence" value="ECO:0007669"/>
    <property type="project" value="TreeGrafter"/>
</dbReference>
<keyword evidence="5" id="KW-0812">Transmembrane</keyword>
<dbReference type="GO" id="GO:0008270">
    <property type="term" value="F:zinc ion binding"/>
    <property type="evidence" value="ECO:0007669"/>
    <property type="project" value="UniProtKB-KW"/>
</dbReference>
<comment type="caution">
    <text evidence="7">The sequence shown here is derived from an EMBL/GenBank/DDBJ whole genome shotgun (WGS) entry which is preliminary data.</text>
</comment>
<gene>
    <name evidence="7" type="ORF">OLEA9_A019387</name>
</gene>
<dbReference type="SUPFAM" id="SSF57850">
    <property type="entry name" value="RING/U-box"/>
    <property type="match status" value="1"/>
</dbReference>
<dbReference type="InterPro" id="IPR011016">
    <property type="entry name" value="Znf_RING-CH"/>
</dbReference>
<evidence type="ECO:0000256" key="4">
    <source>
        <dbReference type="PROSITE-ProRule" id="PRU00175"/>
    </source>
</evidence>
<protein>
    <submittedName>
        <fullName evidence="7">E3 ubiquitin- ligase RHA1B-like</fullName>
    </submittedName>
</protein>
<dbReference type="SMART" id="SM00184">
    <property type="entry name" value="RING"/>
    <property type="match status" value="1"/>
</dbReference>
<evidence type="ECO:0000256" key="2">
    <source>
        <dbReference type="ARBA" id="ARBA00022771"/>
    </source>
</evidence>
<dbReference type="InterPro" id="IPR013083">
    <property type="entry name" value="Znf_RING/FYVE/PHD"/>
</dbReference>
<keyword evidence="1" id="KW-0479">Metal-binding</keyword>
<feature type="transmembrane region" description="Helical" evidence="5">
    <location>
        <begin position="12"/>
        <end position="30"/>
    </location>
</feature>
<dbReference type="Proteomes" id="UP000594638">
    <property type="component" value="Unassembled WGS sequence"/>
</dbReference>
<keyword evidence="8" id="KW-1185">Reference proteome</keyword>
<evidence type="ECO:0000313" key="7">
    <source>
        <dbReference type="EMBL" id="CAA2988505.1"/>
    </source>
</evidence>
<accession>A0A8S0S8J7</accession>
<evidence type="ECO:0000313" key="8">
    <source>
        <dbReference type="Proteomes" id="UP000594638"/>
    </source>
</evidence>
<dbReference type="OrthoDB" id="8062037at2759"/>
<keyword evidence="5" id="KW-1133">Transmembrane helix</keyword>
<proteinExistence type="predicted"/>
<keyword evidence="2 4" id="KW-0863">Zinc-finger</keyword>
<keyword evidence="3" id="KW-0862">Zinc</keyword>
<dbReference type="AlphaFoldDB" id="A0A8S0S8J7"/>
<dbReference type="PROSITE" id="PS50089">
    <property type="entry name" value="ZF_RING_2"/>
    <property type="match status" value="1"/>
</dbReference>
<evidence type="ECO:0000259" key="6">
    <source>
        <dbReference type="PROSITE" id="PS50089"/>
    </source>
</evidence>
<sequence length="152" mass="17779">MGFPVVHTDLFLPKVFVFLLTFLGFIRKVIRVVFKLLGFGEFLDPEMTNPTREDCGAALIRELLPVVKFSDLGEFEITENCAVCLYDFEGDDDMRRLTNCRHIFHLSCLDRWMDHDQKTCPLCRTRFFPEDLQDSFNESLWEAAGIFDYYGE</sequence>
<feature type="domain" description="RING-type" evidence="6">
    <location>
        <begin position="81"/>
        <end position="124"/>
    </location>
</feature>
<dbReference type="Pfam" id="PF13639">
    <property type="entry name" value="zf-RING_2"/>
    <property type="match status" value="1"/>
</dbReference>
<evidence type="ECO:0000256" key="3">
    <source>
        <dbReference type="ARBA" id="ARBA00022833"/>
    </source>
</evidence>
<dbReference type="Gene3D" id="3.30.40.10">
    <property type="entry name" value="Zinc/RING finger domain, C3HC4 (zinc finger)"/>
    <property type="match status" value="1"/>
</dbReference>
<organism evidence="7 8">
    <name type="scientific">Olea europaea subsp. europaea</name>
    <dbReference type="NCBI Taxonomy" id="158383"/>
    <lineage>
        <taxon>Eukaryota</taxon>
        <taxon>Viridiplantae</taxon>
        <taxon>Streptophyta</taxon>
        <taxon>Embryophyta</taxon>
        <taxon>Tracheophyta</taxon>
        <taxon>Spermatophyta</taxon>
        <taxon>Magnoliopsida</taxon>
        <taxon>eudicotyledons</taxon>
        <taxon>Gunneridae</taxon>
        <taxon>Pentapetalae</taxon>
        <taxon>asterids</taxon>
        <taxon>lamiids</taxon>
        <taxon>Lamiales</taxon>
        <taxon>Oleaceae</taxon>
        <taxon>Oleeae</taxon>
        <taxon>Olea</taxon>
    </lineage>
</organism>
<name>A0A8S0S8J7_OLEEU</name>
<keyword evidence="7" id="KW-0436">Ligase</keyword>
<dbReference type="GO" id="GO:0061630">
    <property type="term" value="F:ubiquitin protein ligase activity"/>
    <property type="evidence" value="ECO:0007669"/>
    <property type="project" value="TreeGrafter"/>
</dbReference>
<dbReference type="Gramene" id="OE9A019387T1">
    <property type="protein sequence ID" value="OE9A019387C1"/>
    <property type="gene ID" value="OE9A019387"/>
</dbReference>
<evidence type="ECO:0000256" key="1">
    <source>
        <dbReference type="ARBA" id="ARBA00022723"/>
    </source>
</evidence>
<dbReference type="CDD" id="cd23121">
    <property type="entry name" value="RING-H2_RHA1-like"/>
    <property type="match status" value="1"/>
</dbReference>
<evidence type="ECO:0000256" key="5">
    <source>
        <dbReference type="SAM" id="Phobius"/>
    </source>
</evidence>
<keyword evidence="5" id="KW-0472">Membrane</keyword>
<dbReference type="InterPro" id="IPR001841">
    <property type="entry name" value="Znf_RING"/>
</dbReference>
<reference evidence="7 8" key="1">
    <citation type="submission" date="2019-12" db="EMBL/GenBank/DDBJ databases">
        <authorList>
            <person name="Alioto T."/>
            <person name="Alioto T."/>
            <person name="Gomez Garrido J."/>
        </authorList>
    </citation>
    <scope>NUCLEOTIDE SEQUENCE [LARGE SCALE GENOMIC DNA]</scope>
</reference>
<dbReference type="PANTHER" id="PTHR45969:SF33">
    <property type="entry name" value="RING ZINC FINGER PROTEIN-RELATED"/>
    <property type="match status" value="1"/>
</dbReference>